<dbReference type="SUPFAM" id="SSF53448">
    <property type="entry name" value="Nucleotide-diphospho-sugar transferases"/>
    <property type="match status" value="1"/>
</dbReference>
<dbReference type="Pfam" id="PF00535">
    <property type="entry name" value="Glycos_transf_2"/>
    <property type="match status" value="1"/>
</dbReference>
<accession>A0A7W9FQD4</accession>
<dbReference type="Proteomes" id="UP000523821">
    <property type="component" value="Unassembled WGS sequence"/>
</dbReference>
<proteinExistence type="inferred from homology"/>
<dbReference type="InterPro" id="IPR050834">
    <property type="entry name" value="Glycosyltransf_2"/>
</dbReference>
<evidence type="ECO:0000259" key="4">
    <source>
        <dbReference type="Pfam" id="PF00535"/>
    </source>
</evidence>
<keyword evidence="2" id="KW-0328">Glycosyltransferase</keyword>
<dbReference type="PANTHER" id="PTHR43685">
    <property type="entry name" value="GLYCOSYLTRANSFERASE"/>
    <property type="match status" value="1"/>
</dbReference>
<sequence length="258" mass="28823">MAIDVIVPVYGNAGTVVEALESVARQSVFADVVLTVADDASRDDSWERIRAWGAGRRNVRTFRNPANLGVMANYRRLLAECRGEFVAPLEADDIWLSDHRLERLRDHLERSVGAACFNGFIVDDLVAGEQRPDLLSAARRHRRLSTFDLIADNAPASFSNCFYRRPALAAAFDRAAGHEGYDWLVNTLIAAGHGGFDYWPEVLSSYRVHGDGTWSSLSKREKASLIEATLRTLRTLLPARYERAIERRLSNLEEYAGG</sequence>
<dbReference type="PANTHER" id="PTHR43685:SF5">
    <property type="entry name" value="GLYCOSYLTRANSFERASE EPSE-RELATED"/>
    <property type="match status" value="1"/>
</dbReference>
<name>A0A7W9FQD4_9HYPH</name>
<dbReference type="Gene3D" id="3.90.550.10">
    <property type="entry name" value="Spore Coat Polysaccharide Biosynthesis Protein SpsA, Chain A"/>
    <property type="match status" value="1"/>
</dbReference>
<dbReference type="InterPro" id="IPR001173">
    <property type="entry name" value="Glyco_trans_2-like"/>
</dbReference>
<dbReference type="InterPro" id="IPR029044">
    <property type="entry name" value="Nucleotide-diphossugar_trans"/>
</dbReference>
<evidence type="ECO:0000256" key="2">
    <source>
        <dbReference type="ARBA" id="ARBA00022676"/>
    </source>
</evidence>
<keyword evidence="3 5" id="KW-0808">Transferase</keyword>
<keyword evidence="6" id="KW-1185">Reference proteome</keyword>
<evidence type="ECO:0000256" key="1">
    <source>
        <dbReference type="ARBA" id="ARBA00006739"/>
    </source>
</evidence>
<feature type="domain" description="Glycosyltransferase 2-like" evidence="4">
    <location>
        <begin position="5"/>
        <end position="168"/>
    </location>
</feature>
<dbReference type="AlphaFoldDB" id="A0A7W9FQD4"/>
<evidence type="ECO:0000313" key="6">
    <source>
        <dbReference type="Proteomes" id="UP000523821"/>
    </source>
</evidence>
<dbReference type="EMBL" id="JACHOO010000011">
    <property type="protein sequence ID" value="MBB5754948.1"/>
    <property type="molecule type" value="Genomic_DNA"/>
</dbReference>
<dbReference type="RefSeq" id="WP_183858381.1">
    <property type="nucleotide sequence ID" value="NZ_JACHOO010000011.1"/>
</dbReference>
<organism evidence="5 6">
    <name type="scientific">Prosthecomicrobium pneumaticum</name>
    <dbReference type="NCBI Taxonomy" id="81895"/>
    <lineage>
        <taxon>Bacteria</taxon>
        <taxon>Pseudomonadati</taxon>
        <taxon>Pseudomonadota</taxon>
        <taxon>Alphaproteobacteria</taxon>
        <taxon>Hyphomicrobiales</taxon>
        <taxon>Kaistiaceae</taxon>
        <taxon>Prosthecomicrobium</taxon>
    </lineage>
</organism>
<comment type="similarity">
    <text evidence="1">Belongs to the glycosyltransferase 2 family.</text>
</comment>
<comment type="caution">
    <text evidence="5">The sequence shown here is derived from an EMBL/GenBank/DDBJ whole genome shotgun (WGS) entry which is preliminary data.</text>
</comment>
<evidence type="ECO:0000313" key="5">
    <source>
        <dbReference type="EMBL" id="MBB5754948.1"/>
    </source>
</evidence>
<evidence type="ECO:0000256" key="3">
    <source>
        <dbReference type="ARBA" id="ARBA00022679"/>
    </source>
</evidence>
<protein>
    <submittedName>
        <fullName evidence="5">Glycosyltransferase involved in cell wall biosynthesis</fullName>
    </submittedName>
</protein>
<gene>
    <name evidence="5" type="ORF">GGQ63_004045</name>
</gene>
<reference evidence="5 6" key="1">
    <citation type="submission" date="2020-08" db="EMBL/GenBank/DDBJ databases">
        <title>Genomic Encyclopedia of Type Strains, Phase IV (KMG-IV): sequencing the most valuable type-strain genomes for metagenomic binning, comparative biology and taxonomic classification.</title>
        <authorList>
            <person name="Goeker M."/>
        </authorList>
    </citation>
    <scope>NUCLEOTIDE SEQUENCE [LARGE SCALE GENOMIC DNA]</scope>
    <source>
        <strain evidence="5 6">DSM 16268</strain>
    </source>
</reference>
<dbReference type="GO" id="GO:0016757">
    <property type="term" value="F:glycosyltransferase activity"/>
    <property type="evidence" value="ECO:0007669"/>
    <property type="project" value="UniProtKB-KW"/>
</dbReference>